<dbReference type="HOGENOM" id="CLU_007526_0_0_11"/>
<dbReference type="RefSeq" id="WP_011600186.1">
    <property type="nucleotide sequence ID" value="NC_008270.1"/>
</dbReference>
<dbReference type="Proteomes" id="UP000008710">
    <property type="component" value="Plasmid pRHL2"/>
</dbReference>
<dbReference type="Pfam" id="PF01636">
    <property type="entry name" value="APH"/>
    <property type="match status" value="1"/>
</dbReference>
<keyword evidence="2" id="KW-0614">Plasmid</keyword>
<dbReference type="EMBL" id="CP000433">
    <property type="protein sequence ID" value="ABH00549.1"/>
    <property type="molecule type" value="Genomic_DNA"/>
</dbReference>
<evidence type="ECO:0000313" key="3">
    <source>
        <dbReference type="Proteomes" id="UP000008710"/>
    </source>
</evidence>
<sequence>MTDSLAQSVTVDSERLTEWVGDRLPGAGLLELTRIGEGVGVANALFVVSRGGERWVLRRPPNVVNTPGASDISREWRLLSALEGTPVPHPTPILLCEDTEVIGAPFLVMSEVDGFTPVGTLPAPYNDPQARRSLAFAMVDAIADLSVVEWQTRGLEGLGRPEGFLERQVRRWNRQLDSYRQREVPHIAELSAWLEDNRPEMGAPGIMHGDYSPFNVMASRTRPERLAAVIDWDTGTIGDPLLDIGHLLARWGEPGEEPALERPDLLPREGLPTRAELAARYVERSGRDLSALAYYEVLSLFKLAVILEGGVRRARSNGDEAGAEGWIRINDRLLRIALEIASGKRRP</sequence>
<gene>
    <name evidence="2" type="ordered locus">RHA1_ro10360</name>
</gene>
<dbReference type="Gene3D" id="3.90.1200.10">
    <property type="match status" value="1"/>
</dbReference>
<dbReference type="AlphaFoldDB" id="Q0RVY7"/>
<accession>Q0RVY7</accession>
<protein>
    <recommendedName>
        <fullName evidence="1">Aminoglycoside phosphotransferase domain-containing protein</fullName>
    </recommendedName>
</protein>
<evidence type="ECO:0000259" key="1">
    <source>
        <dbReference type="Pfam" id="PF01636"/>
    </source>
</evidence>
<dbReference type="PANTHER" id="PTHR21310:SF40">
    <property type="entry name" value="AMINOGLYCOSIDE PHOSPHOTRANSFERASE DOMAIN-CONTAINING PROTEIN-RELATED"/>
    <property type="match status" value="1"/>
</dbReference>
<dbReference type="InterPro" id="IPR002575">
    <property type="entry name" value="Aminoglycoside_PTrfase"/>
</dbReference>
<name>Q0RVY7_RHOJR</name>
<dbReference type="SUPFAM" id="SSF56112">
    <property type="entry name" value="Protein kinase-like (PK-like)"/>
    <property type="match status" value="1"/>
</dbReference>
<evidence type="ECO:0000313" key="2">
    <source>
        <dbReference type="EMBL" id="ABH00549.1"/>
    </source>
</evidence>
<dbReference type="InterPro" id="IPR051678">
    <property type="entry name" value="AGP_Transferase"/>
</dbReference>
<dbReference type="PATRIC" id="fig|101510.16.peg.8749"/>
<proteinExistence type="predicted"/>
<feature type="domain" description="Aminoglycoside phosphotransferase" evidence="1">
    <location>
        <begin position="33"/>
        <end position="261"/>
    </location>
</feature>
<dbReference type="InterPro" id="IPR041726">
    <property type="entry name" value="ACAD10_11_N"/>
</dbReference>
<reference evidence="3" key="1">
    <citation type="journal article" date="2006" name="Proc. Natl. Acad. Sci. U.S.A.">
        <title>The complete genome of Rhodococcus sp. RHA1 provides insights into a catabolic powerhouse.</title>
        <authorList>
            <person name="McLeod M.P."/>
            <person name="Warren R.L."/>
            <person name="Hsiao W.W.L."/>
            <person name="Araki N."/>
            <person name="Myhre M."/>
            <person name="Fernandes C."/>
            <person name="Miyazawa D."/>
            <person name="Wong W."/>
            <person name="Lillquist A.L."/>
            <person name="Wang D."/>
            <person name="Dosanjh M."/>
            <person name="Hara H."/>
            <person name="Petrescu A."/>
            <person name="Morin R.D."/>
            <person name="Yang G."/>
            <person name="Stott J.M."/>
            <person name="Schein J.E."/>
            <person name="Shin H."/>
            <person name="Smailus D."/>
            <person name="Siddiqui A.S."/>
            <person name="Marra M.A."/>
            <person name="Jones S.J.M."/>
            <person name="Holt R."/>
            <person name="Brinkman F.S.L."/>
            <person name="Miyauchi K."/>
            <person name="Fukuda M."/>
            <person name="Davies J.E."/>
            <person name="Mohn W.W."/>
            <person name="Eltis L.D."/>
        </authorList>
    </citation>
    <scope>NUCLEOTIDE SEQUENCE [LARGE SCALE GENOMIC DNA]</scope>
    <source>
        <strain evidence="3">RHA1</strain>
    </source>
</reference>
<geneLocation type="plasmid" evidence="2 3">
    <name>pRHL2</name>
</geneLocation>
<dbReference type="CDD" id="cd05154">
    <property type="entry name" value="ACAD10_11_N-like"/>
    <property type="match status" value="1"/>
</dbReference>
<organism evidence="2 3">
    <name type="scientific">Rhodococcus jostii (strain RHA1)</name>
    <dbReference type="NCBI Taxonomy" id="101510"/>
    <lineage>
        <taxon>Bacteria</taxon>
        <taxon>Bacillati</taxon>
        <taxon>Actinomycetota</taxon>
        <taxon>Actinomycetes</taxon>
        <taxon>Mycobacteriales</taxon>
        <taxon>Nocardiaceae</taxon>
        <taxon>Rhodococcus</taxon>
    </lineage>
</organism>
<dbReference type="KEGG" id="rha:RHA1_ro10360"/>
<dbReference type="Gene3D" id="3.30.200.20">
    <property type="entry name" value="Phosphorylase Kinase, domain 1"/>
    <property type="match status" value="1"/>
</dbReference>
<dbReference type="InterPro" id="IPR011009">
    <property type="entry name" value="Kinase-like_dom_sf"/>
</dbReference>
<dbReference type="PANTHER" id="PTHR21310">
    <property type="entry name" value="AMINOGLYCOSIDE PHOSPHOTRANSFERASE-RELATED-RELATED"/>
    <property type="match status" value="1"/>
</dbReference>